<dbReference type="Gene3D" id="1.25.10.10">
    <property type="entry name" value="Leucine-rich Repeat Variant"/>
    <property type="match status" value="1"/>
</dbReference>
<evidence type="ECO:0000313" key="16">
    <source>
        <dbReference type="Proteomes" id="UP000717515"/>
    </source>
</evidence>
<evidence type="ECO:0000256" key="11">
    <source>
        <dbReference type="ARBA" id="ARBA00048125"/>
    </source>
</evidence>
<name>A0A9P8D3N3_MORAP</name>
<evidence type="ECO:0000256" key="4">
    <source>
        <dbReference type="ARBA" id="ARBA00022737"/>
    </source>
</evidence>
<dbReference type="Proteomes" id="UP000717515">
    <property type="component" value="Unassembled WGS sequence"/>
</dbReference>
<keyword evidence="3" id="KW-0479">Metal-binding</keyword>
<keyword evidence="4" id="KW-0677">Repeat</keyword>
<dbReference type="EMBL" id="JAIFTL010000001">
    <property type="protein sequence ID" value="KAG9327849.1"/>
    <property type="molecule type" value="Genomic_DNA"/>
</dbReference>
<comment type="subcellular location">
    <subcellularLocation>
        <location evidence="1">Nucleus</location>
    </subcellularLocation>
</comment>
<comment type="caution">
    <text evidence="15">The sequence shown here is derived from an EMBL/GenBank/DDBJ whole genome shotgun (WGS) entry which is preliminary data.</text>
</comment>
<dbReference type="SMART" id="SM01156">
    <property type="entry name" value="DUF1716"/>
    <property type="match status" value="1"/>
</dbReference>
<evidence type="ECO:0000256" key="13">
    <source>
        <dbReference type="SAM" id="MobiDB-lite"/>
    </source>
</evidence>
<dbReference type="FunFam" id="1.25.10.10:FF:001136">
    <property type="entry name" value="Beta-catenin-like protein 1"/>
    <property type="match status" value="1"/>
</dbReference>
<evidence type="ECO:0000256" key="5">
    <source>
        <dbReference type="ARBA" id="ARBA00023004"/>
    </source>
</evidence>
<dbReference type="PANTHER" id="PTHR14978">
    <property type="entry name" value="BETA-CATENIN-LIKE PROTEIN 1 NUCLEAR ASSOCIATED PROTEIN"/>
    <property type="match status" value="1"/>
</dbReference>
<dbReference type="InterPro" id="IPR016024">
    <property type="entry name" value="ARM-type_fold"/>
</dbReference>
<keyword evidence="6 12" id="KW-0175">Coiled coil</keyword>
<dbReference type="Gene3D" id="3.10.660.10">
    <property type="entry name" value="DPH Zinc finger"/>
    <property type="match status" value="1"/>
</dbReference>
<comment type="similarity">
    <text evidence="8">Belongs to the DPH3 family.</text>
</comment>
<dbReference type="InterPro" id="IPR039678">
    <property type="entry name" value="CTNNBL1"/>
</dbReference>
<accession>A0A9P8D3N3</accession>
<dbReference type="GO" id="GO:0005681">
    <property type="term" value="C:spliceosomal complex"/>
    <property type="evidence" value="ECO:0007669"/>
    <property type="project" value="TreeGrafter"/>
</dbReference>
<comment type="catalytic activity">
    <reaction evidence="11">
        <text>2 [3Fe-4S](0)-[protein] + 2 Fe(2+)-[Dph3] + NADH = 2 [4Fe-4S](1+)-[protein] + 2 [Dph3] + NAD(+) + H(+)</text>
        <dbReference type="Rhea" id="RHEA:71239"/>
        <dbReference type="Rhea" id="RHEA-COMP:17997"/>
        <dbReference type="Rhea" id="RHEA-COMP:17998"/>
        <dbReference type="Rhea" id="RHEA-COMP:18001"/>
        <dbReference type="Rhea" id="RHEA-COMP:18002"/>
        <dbReference type="ChEBI" id="CHEBI:15378"/>
        <dbReference type="ChEBI" id="CHEBI:29033"/>
        <dbReference type="ChEBI" id="CHEBI:33723"/>
        <dbReference type="ChEBI" id="CHEBI:47402"/>
        <dbReference type="ChEBI" id="CHEBI:57540"/>
        <dbReference type="ChEBI" id="CHEBI:57945"/>
        <dbReference type="ChEBI" id="CHEBI:83228"/>
    </reaction>
</comment>
<evidence type="ECO:0000256" key="2">
    <source>
        <dbReference type="ARBA" id="ARBA00022553"/>
    </source>
</evidence>
<feature type="region of interest" description="Disordered" evidence="13">
    <location>
        <begin position="192"/>
        <end position="248"/>
    </location>
</feature>
<sequence length="840" mass="94080">MASFYDEIEIEAGLHFQDFEYDEDEDIYFYPCPCGDRFQITKEELQDGEDIARCPSCSLLIRVIYDPDDFADEDDEESTFVMTAMADALPEPHILGITTPRTKFMCLFSVRRVIMILLAISQAVASRWLSYSLLVKIAVLSRNGHYFLINIMDIDSIFKTPTAPASKGGVKRKIISPDEIYRKNARHTSYEELTGRTFEVPSNGEGSSSAKRRTVSVEDDDDESMSGNRYEGVANPEEEEDDDRFFGDGLTSDQKDILDYVDDIDPEEERFDIGAVRKMILKFEKAINKNQEMRVKYPDDPTKFMESEADLDEEIKRLMALTQAPQYYPVLVELGTVASILSLLSHENPDIAIDAIELLKELTDEEVLSVGLEEDQEVAGSEGEAGMKVFVKALVDQGLLDFLVQSLGRLDEEEANDRQGVFNTLAIFENLTAIDVSLSESIVLKSGLLQWIMKRLKVKAFDSNKQYCSELLAILLQSSSGNRKKLGELSGIDDLLQLLAVYKRKDPKDPDEIEMMENLFDGLCSALGEKENKRLFLEGEGIELMVIMIKEKKMARIKAVKVLDYALTTKAGTSNCLRFVEIMGLKTLFSIFSRKGVDKLKKAYKSFSEVEEEEHIIGILASLVRNLPLESGHRLRVVRKFVEDDYAKLERLLDLREGYEARVQALDEKFEQENKELDEEEIEEEEPVRALQRLETGLYVMQLIDLIVAHLCAENLDLDENEGVAGEETEGGIKARVTTLLNRRGQSLDDIKANLNAYLGGLEVDIALAEEARTKLLSQAGSGPLSVATTAAAIANNASGEEEGEIAPAPSITAELSAEEETALEALEAKEFAQYVLGLL</sequence>
<dbReference type="SUPFAM" id="SSF48371">
    <property type="entry name" value="ARM repeat"/>
    <property type="match status" value="1"/>
</dbReference>
<dbReference type="InterPro" id="IPR007872">
    <property type="entry name" value="DPH_MB_dom"/>
</dbReference>
<keyword evidence="7" id="KW-0539">Nucleus</keyword>
<protein>
    <recommendedName>
        <fullName evidence="10">Diphthamide biosynthesis protein 3</fullName>
    </recommendedName>
</protein>
<evidence type="ECO:0000256" key="8">
    <source>
        <dbReference type="ARBA" id="ARBA00024032"/>
    </source>
</evidence>
<evidence type="ECO:0000256" key="1">
    <source>
        <dbReference type="ARBA" id="ARBA00004123"/>
    </source>
</evidence>
<evidence type="ECO:0000256" key="9">
    <source>
        <dbReference type="ARBA" id="ARBA00036267"/>
    </source>
</evidence>
<evidence type="ECO:0000256" key="3">
    <source>
        <dbReference type="ARBA" id="ARBA00022723"/>
    </source>
</evidence>
<dbReference type="FunFam" id="3.10.660.10:FF:000001">
    <property type="entry name" value="Diphthamide biosynthesis 3"/>
    <property type="match status" value="1"/>
</dbReference>
<evidence type="ECO:0000256" key="10">
    <source>
        <dbReference type="ARBA" id="ARBA00041070"/>
    </source>
</evidence>
<dbReference type="GO" id="GO:0046872">
    <property type="term" value="F:metal ion binding"/>
    <property type="evidence" value="ECO:0007669"/>
    <property type="project" value="UniProtKB-KW"/>
</dbReference>
<evidence type="ECO:0000313" key="15">
    <source>
        <dbReference type="EMBL" id="KAG9327849.1"/>
    </source>
</evidence>
<evidence type="ECO:0000259" key="14">
    <source>
        <dbReference type="PROSITE" id="PS51074"/>
    </source>
</evidence>
<dbReference type="InterPro" id="IPR013180">
    <property type="entry name" value="CTNNBL1_N"/>
</dbReference>
<keyword evidence="5" id="KW-0408">Iron</keyword>
<dbReference type="Pfam" id="PF05207">
    <property type="entry name" value="Zn_ribbon_CSL"/>
    <property type="match status" value="1"/>
</dbReference>
<evidence type="ECO:0000256" key="12">
    <source>
        <dbReference type="SAM" id="Coils"/>
    </source>
</evidence>
<dbReference type="AlphaFoldDB" id="A0A9P8D3N3"/>
<feature type="coiled-coil region" evidence="12">
    <location>
        <begin position="649"/>
        <end position="683"/>
    </location>
</feature>
<dbReference type="InterPro" id="IPR011989">
    <property type="entry name" value="ARM-like"/>
</dbReference>
<gene>
    <name evidence="15" type="ORF">KVV02_000295</name>
</gene>
<organism evidence="15 16">
    <name type="scientific">Mortierella alpina</name>
    <name type="common">Oleaginous fungus</name>
    <name type="synonym">Mortierella renispora</name>
    <dbReference type="NCBI Taxonomy" id="64518"/>
    <lineage>
        <taxon>Eukaryota</taxon>
        <taxon>Fungi</taxon>
        <taxon>Fungi incertae sedis</taxon>
        <taxon>Mucoromycota</taxon>
        <taxon>Mortierellomycotina</taxon>
        <taxon>Mortierellomycetes</taxon>
        <taxon>Mortierellales</taxon>
        <taxon>Mortierellaceae</taxon>
        <taxon>Mortierella</taxon>
    </lineage>
</organism>
<keyword evidence="2" id="KW-0597">Phosphoprotein</keyword>
<evidence type="ECO:0000256" key="6">
    <source>
        <dbReference type="ARBA" id="ARBA00023054"/>
    </source>
</evidence>
<comment type="catalytic activity">
    <reaction evidence="9">
        <text>[3Fe-4S](1+)-[protein] + Fe(2+)-[Dph3] = [3Fe-4S](0)-[protein] + Fe(3+)-[Dph3]</text>
        <dbReference type="Rhea" id="RHEA:71235"/>
        <dbReference type="Rhea" id="RHEA-COMP:17996"/>
        <dbReference type="Rhea" id="RHEA-COMP:17997"/>
        <dbReference type="Rhea" id="RHEA-COMP:18002"/>
        <dbReference type="Rhea" id="RHEA-COMP:18003"/>
        <dbReference type="ChEBI" id="CHEBI:29033"/>
        <dbReference type="ChEBI" id="CHEBI:29034"/>
        <dbReference type="ChEBI" id="CHEBI:33751"/>
        <dbReference type="ChEBI" id="CHEBI:47402"/>
        <dbReference type="ChEBI" id="CHEBI:83228"/>
    </reaction>
</comment>
<feature type="domain" description="DPH-type MB" evidence="14">
    <location>
        <begin position="10"/>
        <end position="66"/>
    </location>
</feature>
<evidence type="ECO:0000256" key="7">
    <source>
        <dbReference type="ARBA" id="ARBA00023242"/>
    </source>
</evidence>
<dbReference type="SUPFAM" id="SSF144217">
    <property type="entry name" value="CSL zinc finger"/>
    <property type="match status" value="1"/>
</dbReference>
<dbReference type="Pfam" id="PF08216">
    <property type="entry name" value="CTNNBL"/>
    <property type="match status" value="1"/>
</dbReference>
<reference evidence="15" key="1">
    <citation type="submission" date="2021-07" db="EMBL/GenBank/DDBJ databases">
        <title>Draft genome of Mortierella alpina, strain LL118, isolated from an aspen leaf litter sample.</title>
        <authorList>
            <person name="Yang S."/>
            <person name="Vinatzer B.A."/>
        </authorList>
    </citation>
    <scope>NUCLEOTIDE SEQUENCE</scope>
    <source>
        <strain evidence="15">LL118</strain>
    </source>
</reference>
<dbReference type="PROSITE" id="PS51074">
    <property type="entry name" value="DPH_MB"/>
    <property type="match status" value="1"/>
</dbReference>
<dbReference type="InterPro" id="IPR036671">
    <property type="entry name" value="DPH_MB_sf"/>
</dbReference>
<proteinExistence type="inferred from homology"/>
<dbReference type="GO" id="GO:0010467">
    <property type="term" value="P:gene expression"/>
    <property type="evidence" value="ECO:0007669"/>
    <property type="project" value="UniProtKB-ARBA"/>
</dbReference>
<dbReference type="PANTHER" id="PTHR14978:SF0">
    <property type="entry name" value="BETA-CATENIN-LIKE PROTEIN 1"/>
    <property type="match status" value="1"/>
</dbReference>